<dbReference type="GO" id="GO:0015031">
    <property type="term" value="P:protein transport"/>
    <property type="evidence" value="ECO:0007669"/>
    <property type="project" value="UniProtKB-KW"/>
</dbReference>
<comment type="subcellular location">
    <subcellularLocation>
        <location evidence="1">Cell membrane</location>
        <topology evidence="1">Single-pass membrane protein</topology>
    </subcellularLocation>
    <subcellularLocation>
        <location evidence="7">Cell membrane</location>
        <topology evidence="7">Single-pass type II membrane protein</topology>
    </subcellularLocation>
</comment>
<gene>
    <name evidence="8" type="ORF">BLX24_22245</name>
</gene>
<dbReference type="OrthoDB" id="9793581at2"/>
<dbReference type="InterPro" id="IPR003400">
    <property type="entry name" value="ExbD"/>
</dbReference>
<keyword evidence="9" id="KW-1185">Reference proteome</keyword>
<evidence type="ECO:0000313" key="8">
    <source>
        <dbReference type="EMBL" id="OIN56891.1"/>
    </source>
</evidence>
<comment type="similarity">
    <text evidence="2 7">Belongs to the ExbD/TolR family.</text>
</comment>
<keyword evidence="6" id="KW-0472">Membrane</keyword>
<keyword evidence="7" id="KW-0653">Protein transport</keyword>
<evidence type="ECO:0000256" key="1">
    <source>
        <dbReference type="ARBA" id="ARBA00004162"/>
    </source>
</evidence>
<proteinExistence type="inferred from homology"/>
<keyword evidence="3" id="KW-1003">Cell membrane</keyword>
<evidence type="ECO:0000256" key="5">
    <source>
        <dbReference type="ARBA" id="ARBA00022989"/>
    </source>
</evidence>
<evidence type="ECO:0000256" key="2">
    <source>
        <dbReference type="ARBA" id="ARBA00005811"/>
    </source>
</evidence>
<name>A0A1S2VDQ7_9BACT</name>
<sequence>MPKVKVKRASSAVDMTAMCDVAFLLLTFFILTAQFRAQDAATIETPSSISGIKVPDKDIMTIALDKDGKVYFGIDNQQHRLAMLDNIASEKGISFSDNEKKEFMLMSNFGLPINQLKSFLSLPKEQKAKIKQSGIPTDSTGAGPSNELKDWVYNARKANNDLRIALKGDNLAKFPNFKNVLATLQAQNINKFNLITGTEAPPAGWKSDEE</sequence>
<evidence type="ECO:0000256" key="6">
    <source>
        <dbReference type="ARBA" id="ARBA00023136"/>
    </source>
</evidence>
<dbReference type="PANTHER" id="PTHR30558:SF3">
    <property type="entry name" value="BIOPOLYMER TRANSPORT PROTEIN EXBD-RELATED"/>
    <property type="match status" value="1"/>
</dbReference>
<dbReference type="EMBL" id="MORL01000017">
    <property type="protein sequence ID" value="OIN56891.1"/>
    <property type="molecule type" value="Genomic_DNA"/>
</dbReference>
<accession>A0A1S2VDQ7</accession>
<keyword evidence="7" id="KW-0813">Transport</keyword>
<evidence type="ECO:0000256" key="3">
    <source>
        <dbReference type="ARBA" id="ARBA00022475"/>
    </source>
</evidence>
<protein>
    <submittedName>
        <fullName evidence="8">Biopolymer transporter ExbD</fullName>
    </submittedName>
</protein>
<dbReference type="PANTHER" id="PTHR30558">
    <property type="entry name" value="EXBD MEMBRANE COMPONENT OF PMF-DRIVEN MACROMOLECULE IMPORT SYSTEM"/>
    <property type="match status" value="1"/>
</dbReference>
<keyword evidence="4 7" id="KW-0812">Transmembrane</keyword>
<dbReference type="RefSeq" id="WP_071505421.1">
    <property type="nucleotide sequence ID" value="NZ_MORL01000017.1"/>
</dbReference>
<dbReference type="GO" id="GO:0022857">
    <property type="term" value="F:transmembrane transporter activity"/>
    <property type="evidence" value="ECO:0007669"/>
    <property type="project" value="InterPro"/>
</dbReference>
<dbReference type="AlphaFoldDB" id="A0A1S2VDQ7"/>
<keyword evidence="5" id="KW-1133">Transmembrane helix</keyword>
<organism evidence="8 9">
    <name type="scientific">Arsenicibacter rosenii</name>
    <dbReference type="NCBI Taxonomy" id="1750698"/>
    <lineage>
        <taxon>Bacteria</taxon>
        <taxon>Pseudomonadati</taxon>
        <taxon>Bacteroidota</taxon>
        <taxon>Cytophagia</taxon>
        <taxon>Cytophagales</taxon>
        <taxon>Spirosomataceae</taxon>
        <taxon>Arsenicibacter</taxon>
    </lineage>
</organism>
<reference evidence="8 9" key="1">
    <citation type="submission" date="2016-10" db="EMBL/GenBank/DDBJ databases">
        <title>Arsenicibacter rosenii gen. nov., sp. nov., an efficient arsenic-methylating bacterium isolated from an arsenic-contaminated paddy soil.</title>
        <authorList>
            <person name="Huang K."/>
        </authorList>
    </citation>
    <scope>NUCLEOTIDE SEQUENCE [LARGE SCALE GENOMIC DNA]</scope>
    <source>
        <strain evidence="8 9">SM-1</strain>
    </source>
</reference>
<comment type="caution">
    <text evidence="8">The sequence shown here is derived from an EMBL/GenBank/DDBJ whole genome shotgun (WGS) entry which is preliminary data.</text>
</comment>
<dbReference type="Pfam" id="PF02472">
    <property type="entry name" value="ExbD"/>
    <property type="match status" value="1"/>
</dbReference>
<dbReference type="Proteomes" id="UP000181790">
    <property type="component" value="Unassembled WGS sequence"/>
</dbReference>
<evidence type="ECO:0000256" key="7">
    <source>
        <dbReference type="RuleBase" id="RU003879"/>
    </source>
</evidence>
<dbReference type="GO" id="GO:0005886">
    <property type="term" value="C:plasma membrane"/>
    <property type="evidence" value="ECO:0007669"/>
    <property type="project" value="UniProtKB-SubCell"/>
</dbReference>
<evidence type="ECO:0000313" key="9">
    <source>
        <dbReference type="Proteomes" id="UP000181790"/>
    </source>
</evidence>
<evidence type="ECO:0000256" key="4">
    <source>
        <dbReference type="ARBA" id="ARBA00022692"/>
    </source>
</evidence>